<evidence type="ECO:0000256" key="1">
    <source>
        <dbReference type="SAM" id="Phobius"/>
    </source>
</evidence>
<keyword evidence="1" id="KW-0472">Membrane</keyword>
<sequence length="154" mass="16830">MGIPNLTLFAKFKRTSSLGLFIGAFVGAVIGLVAVDYSYVILRKLDDFIFLIALLGSEERVYSIIIIWWMGAILGSFLGIILATILDIDERREVVFMMLFGTFGALICSVIAISAAWKVELMAIVHSPPSKISISVKRQVLAMEELSCLAAVGQ</sequence>
<name>A0A3B0VWB1_9ZZZZ</name>
<keyword evidence="1" id="KW-0812">Transmembrane</keyword>
<dbReference type="AlphaFoldDB" id="A0A3B0VWB1"/>
<accession>A0A3B0VWB1</accession>
<protein>
    <submittedName>
        <fullName evidence="2">Uncharacterized protein</fullName>
    </submittedName>
</protein>
<feature type="transmembrane region" description="Helical" evidence="1">
    <location>
        <begin position="61"/>
        <end position="82"/>
    </location>
</feature>
<reference evidence="2" key="1">
    <citation type="submission" date="2018-06" db="EMBL/GenBank/DDBJ databases">
        <authorList>
            <person name="Zhirakovskaya E."/>
        </authorList>
    </citation>
    <scope>NUCLEOTIDE SEQUENCE</scope>
</reference>
<proteinExistence type="predicted"/>
<evidence type="ECO:0000313" key="2">
    <source>
        <dbReference type="EMBL" id="VAW35654.1"/>
    </source>
</evidence>
<keyword evidence="1" id="KW-1133">Transmembrane helix</keyword>
<dbReference type="EMBL" id="UOEU01000598">
    <property type="protein sequence ID" value="VAW35654.1"/>
    <property type="molecule type" value="Genomic_DNA"/>
</dbReference>
<feature type="transmembrane region" description="Helical" evidence="1">
    <location>
        <begin position="94"/>
        <end position="117"/>
    </location>
</feature>
<gene>
    <name evidence="2" type="ORF">MNBD_CHLOROFLEXI01-5398</name>
</gene>
<organism evidence="2">
    <name type="scientific">hydrothermal vent metagenome</name>
    <dbReference type="NCBI Taxonomy" id="652676"/>
    <lineage>
        <taxon>unclassified sequences</taxon>
        <taxon>metagenomes</taxon>
        <taxon>ecological metagenomes</taxon>
    </lineage>
</organism>
<feature type="transmembrane region" description="Helical" evidence="1">
    <location>
        <begin position="20"/>
        <end position="41"/>
    </location>
</feature>